<dbReference type="RefSeq" id="WP_085092115.1">
    <property type="nucleotide sequence ID" value="NZ_FXAK01000010.1"/>
</dbReference>
<organism evidence="2 3">
    <name type="scientific">Azospirillum oryzae</name>
    <dbReference type="NCBI Taxonomy" id="286727"/>
    <lineage>
        <taxon>Bacteria</taxon>
        <taxon>Pseudomonadati</taxon>
        <taxon>Pseudomonadota</taxon>
        <taxon>Alphaproteobacteria</taxon>
        <taxon>Rhodospirillales</taxon>
        <taxon>Azospirillaceae</taxon>
        <taxon>Azospirillum</taxon>
    </lineage>
</organism>
<dbReference type="InterPro" id="IPR011968">
    <property type="entry name" value="PaaB1"/>
</dbReference>
<dbReference type="InterPro" id="IPR029045">
    <property type="entry name" value="ClpP/crotonase-like_dom_sf"/>
</dbReference>
<reference evidence="2 3" key="1">
    <citation type="submission" date="2017-04" db="EMBL/GenBank/DDBJ databases">
        <authorList>
            <person name="Afonso C.L."/>
            <person name="Miller P.J."/>
            <person name="Scott M.A."/>
            <person name="Spackman E."/>
            <person name="Goraichik I."/>
            <person name="Dimitrov K.M."/>
            <person name="Suarez D.L."/>
            <person name="Swayne D.E."/>
        </authorList>
    </citation>
    <scope>NUCLEOTIDE SEQUENCE [LARGE SCALE GENOMIC DNA]</scope>
    <source>
        <strain evidence="2 3">A2P</strain>
    </source>
</reference>
<evidence type="ECO:0000313" key="2">
    <source>
        <dbReference type="EMBL" id="SMF91672.1"/>
    </source>
</evidence>
<dbReference type="Pfam" id="PF00378">
    <property type="entry name" value="ECH_1"/>
    <property type="match status" value="1"/>
</dbReference>
<dbReference type="STRING" id="286727.SAMN02982917_0322"/>
<gene>
    <name evidence="2" type="ORF">SAMN02982917_0322</name>
</gene>
<sequence>MSDRQTTDKTILLDIADGVATITLNRPDRLNSFTAAMHQELREAIGEVREDKAVRCLLLTGAGRGFCAGQDLSDRAVAPGAQGPDLGVSIESNYNPLVRSLRALPMPVICAVNGVAAGAGANIALACDIVLAARSASFIQAFCKIGLIPDSGGTWTLPRLVGHARAMGLAMLGDKVPAEQAEAWGMIWKAVDDDKLMAEAGALARQLATQPTRGLALIKQALNASSANDLDTQLDLERDLQREAGRTHDYREGVAAFVSKRAPKFEGR</sequence>
<protein>
    <submittedName>
        <fullName evidence="2">2-(1,2-epoxy-1,2-dihydrophenyl)acetyl-CoA isomerase</fullName>
    </submittedName>
</protein>
<dbReference type="Gene3D" id="1.10.12.10">
    <property type="entry name" value="Lyase 2-enoyl-coa Hydratase, Chain A, domain 2"/>
    <property type="match status" value="1"/>
</dbReference>
<dbReference type="InterPro" id="IPR014748">
    <property type="entry name" value="Enoyl-CoA_hydra_C"/>
</dbReference>
<dbReference type="Proteomes" id="UP000192936">
    <property type="component" value="Unassembled WGS sequence"/>
</dbReference>
<dbReference type="PANTHER" id="PTHR43459">
    <property type="entry name" value="ENOYL-COA HYDRATASE"/>
    <property type="match status" value="1"/>
</dbReference>
<keyword evidence="2" id="KW-0413">Isomerase</keyword>
<name>A0A1X7HSS6_9PROT</name>
<accession>A0A1X7HSS6</accession>
<comment type="similarity">
    <text evidence="1">Belongs to the enoyl-CoA hydratase/isomerase family.</text>
</comment>
<dbReference type="FunFam" id="3.90.226.10:FF:000071">
    <property type="entry name" value="Putative enoyl-CoA hydratase PaaB"/>
    <property type="match status" value="1"/>
</dbReference>
<dbReference type="CDD" id="cd06558">
    <property type="entry name" value="crotonase-like"/>
    <property type="match status" value="1"/>
</dbReference>
<proteinExistence type="inferred from homology"/>
<dbReference type="NCBIfam" id="TIGR02280">
    <property type="entry name" value="PaaB1"/>
    <property type="match status" value="1"/>
</dbReference>
<dbReference type="PANTHER" id="PTHR43459:SF1">
    <property type="entry name" value="EG:BACN32G11.4 PROTEIN"/>
    <property type="match status" value="1"/>
</dbReference>
<dbReference type="EMBL" id="FXAK01000010">
    <property type="protein sequence ID" value="SMF91672.1"/>
    <property type="molecule type" value="Genomic_DNA"/>
</dbReference>
<dbReference type="OrthoDB" id="9781757at2"/>
<evidence type="ECO:0000256" key="1">
    <source>
        <dbReference type="ARBA" id="ARBA00005254"/>
    </source>
</evidence>
<dbReference type="Gene3D" id="3.90.226.10">
    <property type="entry name" value="2-enoyl-CoA Hydratase, Chain A, domain 1"/>
    <property type="match status" value="1"/>
</dbReference>
<evidence type="ECO:0000313" key="3">
    <source>
        <dbReference type="Proteomes" id="UP000192936"/>
    </source>
</evidence>
<dbReference type="SUPFAM" id="SSF52096">
    <property type="entry name" value="ClpP/crotonase"/>
    <property type="match status" value="1"/>
</dbReference>
<dbReference type="GO" id="GO:0010124">
    <property type="term" value="P:phenylacetate catabolic process"/>
    <property type="evidence" value="ECO:0007669"/>
    <property type="project" value="InterPro"/>
</dbReference>
<dbReference type="GO" id="GO:0016853">
    <property type="term" value="F:isomerase activity"/>
    <property type="evidence" value="ECO:0007669"/>
    <property type="project" value="UniProtKB-KW"/>
</dbReference>
<dbReference type="AlphaFoldDB" id="A0A1X7HSS6"/>
<dbReference type="InterPro" id="IPR001753">
    <property type="entry name" value="Enoyl-CoA_hydra/iso"/>
</dbReference>